<keyword evidence="2" id="KW-1185">Reference proteome</keyword>
<dbReference type="Proteomes" id="UP000326921">
    <property type="component" value="Chromosome"/>
</dbReference>
<accession>A0A5Q0Q819</accession>
<evidence type="ECO:0000313" key="1">
    <source>
        <dbReference type="EMBL" id="QGA25404.1"/>
    </source>
</evidence>
<dbReference type="AlphaFoldDB" id="A0A5Q0Q819"/>
<gene>
    <name evidence="1" type="ORF">GFH32_03285</name>
</gene>
<evidence type="ECO:0000313" key="2">
    <source>
        <dbReference type="Proteomes" id="UP000326921"/>
    </source>
</evidence>
<name>A0A5Q0Q819_9SPHI</name>
<evidence type="ECO:0008006" key="3">
    <source>
        <dbReference type="Google" id="ProtNLM"/>
    </source>
</evidence>
<protein>
    <recommendedName>
        <fullName evidence="3">DNA-binding protein</fullName>
    </recommendedName>
</protein>
<dbReference type="EMBL" id="CP045652">
    <property type="protein sequence ID" value="QGA25404.1"/>
    <property type="molecule type" value="Genomic_DNA"/>
</dbReference>
<proteinExistence type="predicted"/>
<organism evidence="1 2">
    <name type="scientific">Sphingobacterium zhuxiongii</name>
    <dbReference type="NCBI Taxonomy" id="2662364"/>
    <lineage>
        <taxon>Bacteria</taxon>
        <taxon>Pseudomonadati</taxon>
        <taxon>Bacteroidota</taxon>
        <taxon>Sphingobacteriia</taxon>
        <taxon>Sphingobacteriales</taxon>
        <taxon>Sphingobacteriaceae</taxon>
        <taxon>Sphingobacterium</taxon>
    </lineage>
</organism>
<reference evidence="1 2" key="1">
    <citation type="submission" date="2019-10" db="EMBL/GenBank/DDBJ databases">
        <authorList>
            <person name="Dong K."/>
        </authorList>
    </citation>
    <scope>NUCLEOTIDE SEQUENCE [LARGE SCALE GENOMIC DNA]</scope>
    <source>
        <strain evidence="2">dk4302</strain>
    </source>
</reference>
<dbReference type="KEGG" id="sphe:GFH32_03285"/>
<sequence length="87" mass="9925">MILEEDYPLVEKVALFLVNKTLAKPQLTYKEAIELYGQSRVKDWISAKLLKPVSQNGRGAKVYYSHKTIIKLSEQSRTNLKKLASNS</sequence>